<keyword evidence="1" id="KW-1133">Transmembrane helix</keyword>
<dbReference type="Proteomes" id="UP000198393">
    <property type="component" value="Unassembled WGS sequence"/>
</dbReference>
<dbReference type="RefSeq" id="WP_144017380.1">
    <property type="nucleotide sequence ID" value="NZ_FZPD01000003.1"/>
</dbReference>
<reference evidence="2 3" key="1">
    <citation type="submission" date="2017-06" db="EMBL/GenBank/DDBJ databases">
        <authorList>
            <person name="Kim H.J."/>
            <person name="Triplett B.A."/>
        </authorList>
    </citation>
    <scope>NUCLEOTIDE SEQUENCE [LARGE SCALE GENOMIC DNA]</scope>
    <source>
        <strain evidence="2 3">DSM 19307</strain>
    </source>
</reference>
<evidence type="ECO:0000313" key="3">
    <source>
        <dbReference type="Proteomes" id="UP000198393"/>
    </source>
</evidence>
<evidence type="ECO:0000256" key="1">
    <source>
        <dbReference type="SAM" id="Phobius"/>
    </source>
</evidence>
<dbReference type="AlphaFoldDB" id="A0A239IWS9"/>
<gene>
    <name evidence="2" type="ORF">SAMN05421640_1864</name>
</gene>
<keyword evidence="3" id="KW-1185">Reference proteome</keyword>
<proteinExistence type="predicted"/>
<evidence type="ECO:0000313" key="2">
    <source>
        <dbReference type="EMBL" id="SNS97842.1"/>
    </source>
</evidence>
<feature type="transmembrane region" description="Helical" evidence="1">
    <location>
        <begin position="42"/>
        <end position="63"/>
    </location>
</feature>
<dbReference type="EMBL" id="FZPD01000003">
    <property type="protein sequence ID" value="SNS97842.1"/>
    <property type="molecule type" value="Genomic_DNA"/>
</dbReference>
<keyword evidence="1" id="KW-0472">Membrane</keyword>
<name>A0A239IWS9_EKHLU</name>
<sequence>MALNRLSENLDQLSGQELGFEFDEAAVWAKLESRLENRKSNVYWWTVAASLLLVLIFAPYSLLKKDRSEALIMTSIEEVAKEAPQEIEALNADVSHKLKRHIASEIGLLESRGVSSLQLAELPIKKLSLEPIAIVKQEKKNKPVFAAKDISIIQASLEQPSIGKGRTMTIRAQWQNSTEESNVNYQALKIKLYEKNK</sequence>
<organism evidence="2 3">
    <name type="scientific">Ekhidna lutea</name>
    <dbReference type="NCBI Taxonomy" id="447679"/>
    <lineage>
        <taxon>Bacteria</taxon>
        <taxon>Pseudomonadati</taxon>
        <taxon>Bacteroidota</taxon>
        <taxon>Cytophagia</taxon>
        <taxon>Cytophagales</taxon>
        <taxon>Reichenbachiellaceae</taxon>
        <taxon>Ekhidna</taxon>
    </lineage>
</organism>
<protein>
    <submittedName>
        <fullName evidence="2">Uncharacterized protein</fullName>
    </submittedName>
</protein>
<keyword evidence="1" id="KW-0812">Transmembrane</keyword>
<accession>A0A239IWS9</accession>